<dbReference type="Gene3D" id="2.10.50.10">
    <property type="entry name" value="Tumor Necrosis Factor Receptor, subunit A, domain 2"/>
    <property type="match status" value="1"/>
</dbReference>
<keyword evidence="2" id="KW-1133">Transmembrane helix</keyword>
<dbReference type="PANTHER" id="PTHR47139:SF1">
    <property type="entry name" value="TUMOR NECROSIS FACTOR RECEPTOR SUPERFAMILY MEMBER 9"/>
    <property type="match status" value="1"/>
</dbReference>
<feature type="region of interest" description="Disordered" evidence="1">
    <location>
        <begin position="1"/>
        <end position="25"/>
    </location>
</feature>
<evidence type="ECO:0000313" key="5">
    <source>
        <dbReference type="Proteomes" id="UP000694559"/>
    </source>
</evidence>
<evidence type="ECO:0000256" key="1">
    <source>
        <dbReference type="SAM" id="MobiDB-lite"/>
    </source>
</evidence>
<dbReference type="OrthoDB" id="9423210at2759"/>
<keyword evidence="2" id="KW-0472">Membrane</keyword>
<reference evidence="4" key="1">
    <citation type="submission" date="2025-08" db="UniProtKB">
        <authorList>
            <consortium name="Ensembl"/>
        </authorList>
    </citation>
    <scope>IDENTIFICATION</scope>
</reference>
<dbReference type="AlphaFoldDB" id="A0A8C6XS44"/>
<feature type="domain" description="TNFR-Cys" evidence="3">
    <location>
        <begin position="100"/>
        <end position="136"/>
    </location>
</feature>
<proteinExistence type="predicted"/>
<keyword evidence="2" id="KW-0812">Transmembrane</keyword>
<evidence type="ECO:0000313" key="4">
    <source>
        <dbReference type="Ensembl" id="ENSNNAP00000018938.1"/>
    </source>
</evidence>
<sequence length="244" mass="26855">SGGDAAPGRFNRLRPRPVFPRGARAPLTPSFPLSGTYRPAEGESCRQCSVCDRTLVYKQNCTTTSNAVCECAPGYSCGKNCEACECGLGQQRTIAGCRNCPEKTFNDRHTGECRPWRKCLGGKIQEAGTKERDVVCWIGSEVPTSQPSTALSIFSTKVSERENQLILITSAVIITILFATSMVLTCLFLRSWIQKKFVKPFHGQLAQEVDECIYRYPEEEEGGSCEAPASLKGGLLEKYYSQNV</sequence>
<dbReference type="GO" id="GO:0042127">
    <property type="term" value="P:regulation of cell population proliferation"/>
    <property type="evidence" value="ECO:0007669"/>
    <property type="project" value="TreeGrafter"/>
</dbReference>
<organism evidence="4 5">
    <name type="scientific">Naja naja</name>
    <name type="common">Indian cobra</name>
    <dbReference type="NCBI Taxonomy" id="35670"/>
    <lineage>
        <taxon>Eukaryota</taxon>
        <taxon>Metazoa</taxon>
        <taxon>Chordata</taxon>
        <taxon>Craniata</taxon>
        <taxon>Vertebrata</taxon>
        <taxon>Euteleostomi</taxon>
        <taxon>Lepidosauria</taxon>
        <taxon>Squamata</taxon>
        <taxon>Bifurcata</taxon>
        <taxon>Unidentata</taxon>
        <taxon>Episquamata</taxon>
        <taxon>Toxicofera</taxon>
        <taxon>Serpentes</taxon>
        <taxon>Colubroidea</taxon>
        <taxon>Elapidae</taxon>
        <taxon>Elapinae</taxon>
        <taxon>Naja</taxon>
    </lineage>
</organism>
<dbReference type="SUPFAM" id="SSF57586">
    <property type="entry name" value="TNF receptor-like"/>
    <property type="match status" value="1"/>
</dbReference>
<feature type="transmembrane region" description="Helical" evidence="2">
    <location>
        <begin position="165"/>
        <end position="189"/>
    </location>
</feature>
<dbReference type="SMART" id="SM00208">
    <property type="entry name" value="TNFR"/>
    <property type="match status" value="2"/>
</dbReference>
<feature type="domain" description="TNFR-Cys" evidence="3">
    <location>
        <begin position="31"/>
        <end position="69"/>
    </location>
</feature>
<dbReference type="GeneTree" id="ENSGT00730000111279"/>
<protein>
    <recommendedName>
        <fullName evidence="3">TNFR-Cys domain-containing protein</fullName>
    </recommendedName>
</protein>
<accession>A0A8C6XS44</accession>
<dbReference type="PANTHER" id="PTHR47139">
    <property type="entry name" value="TUMOR NECROSIS FACTOR RECEPTOR SUPERFAMILY MEMBER 9"/>
    <property type="match status" value="1"/>
</dbReference>
<dbReference type="GO" id="GO:0038023">
    <property type="term" value="F:signaling receptor activity"/>
    <property type="evidence" value="ECO:0007669"/>
    <property type="project" value="TreeGrafter"/>
</dbReference>
<name>A0A8C6XS44_NAJNA</name>
<reference evidence="4" key="2">
    <citation type="submission" date="2025-09" db="UniProtKB">
        <authorList>
            <consortium name="Ensembl"/>
        </authorList>
    </citation>
    <scope>IDENTIFICATION</scope>
</reference>
<dbReference type="Pfam" id="PF00020">
    <property type="entry name" value="TNFR_c6"/>
    <property type="match status" value="2"/>
</dbReference>
<keyword evidence="5" id="KW-1185">Reference proteome</keyword>
<evidence type="ECO:0000256" key="2">
    <source>
        <dbReference type="SAM" id="Phobius"/>
    </source>
</evidence>
<dbReference type="InterPro" id="IPR001368">
    <property type="entry name" value="TNFR/NGFR_Cys_rich_reg"/>
</dbReference>
<dbReference type="Ensembl" id="ENSNNAT00000019885.1">
    <property type="protein sequence ID" value="ENSNNAP00000018938.1"/>
    <property type="gene ID" value="ENSNNAG00000012674.1"/>
</dbReference>
<dbReference type="Proteomes" id="UP000694559">
    <property type="component" value="Unplaced"/>
</dbReference>
<evidence type="ECO:0000259" key="3">
    <source>
        <dbReference type="SMART" id="SM00208"/>
    </source>
</evidence>